<sequence>MYLASIQTQQHVAEFNYLISLNKLLALSGKMNTFEQYENRKVVQTGAASNGE</sequence>
<reference evidence="4 5" key="4">
    <citation type="submission" date="2015-01" db="EMBL/GenBank/DDBJ databases">
        <authorList>
            <consortium name="NBRP consortium"/>
            <person name="Sawabe T."/>
            <person name="Meirelles P."/>
            <person name="Feng G."/>
            <person name="Sayaka M."/>
            <person name="Hattori M."/>
            <person name="Ohkuma M."/>
        </authorList>
    </citation>
    <scope>NUCLEOTIDE SEQUENCE [LARGE SCALE GENOMIC DNA]</scope>
    <source>
        <strain evidence="6">JCM 19231</strain>
        <strain evidence="4">JCM 19241</strain>
        <strain evidence="1">JCM19231</strain>
        <strain evidence="2 5">JCM19232</strain>
        <strain evidence="3">JCM19241</strain>
    </source>
</reference>
<organism evidence="3 4">
    <name type="scientific">Vibrio ishigakensis</name>
    <dbReference type="NCBI Taxonomy" id="1481914"/>
    <lineage>
        <taxon>Bacteria</taxon>
        <taxon>Pseudomonadati</taxon>
        <taxon>Pseudomonadota</taxon>
        <taxon>Gammaproteobacteria</taxon>
        <taxon>Vibrionales</taxon>
        <taxon>Vibrionaceae</taxon>
        <taxon>Vibrio</taxon>
    </lineage>
</organism>
<reference evidence="1 6" key="1">
    <citation type="submission" date="2015-01" db="EMBL/GenBank/DDBJ databases">
        <title>Vibrio sp. C1 JCM 19231 whole genome shotgun sequence.</title>
        <authorList>
            <person name="Sawabe T."/>
            <person name="Meirelles P."/>
            <person name="Feng G."/>
            <person name="Sayaka M."/>
            <person name="Hattori M."/>
            <person name="Ohkuma M."/>
        </authorList>
    </citation>
    <scope>NUCLEOTIDE SEQUENCE [LARGE SCALE GENOMIC DNA]</scope>
    <source>
        <strain evidence="6">JCM 19231</strain>
        <strain evidence="1">JCM19231</strain>
    </source>
</reference>
<keyword evidence="6" id="KW-1185">Reference proteome</keyword>
<reference evidence="2 5" key="2">
    <citation type="submission" date="2015-01" db="EMBL/GenBank/DDBJ databases">
        <title>Vibrio sp. C5 JCM 19232 whole genome shotgun sequence.</title>
        <authorList>
            <person name="Sawabe T."/>
            <person name="Meirelles P."/>
            <person name="Feng G."/>
            <person name="Sayaka M."/>
            <person name="Hattori M."/>
            <person name="Ohkuma M."/>
        </authorList>
    </citation>
    <scope>NUCLEOTIDE SEQUENCE [LARGE SCALE GENOMIC DNA]</scope>
    <source>
        <strain evidence="2 5">JCM19232</strain>
    </source>
</reference>
<name>A0A0B8QIW8_9VIBR</name>
<evidence type="ECO:0000313" key="4">
    <source>
        <dbReference type="Proteomes" id="UP000031666"/>
    </source>
</evidence>
<evidence type="ECO:0000313" key="3">
    <source>
        <dbReference type="EMBL" id="GAM74514.1"/>
    </source>
</evidence>
<dbReference type="EMBL" id="BBSC01000003">
    <property type="protein sequence ID" value="GAM74514.1"/>
    <property type="molecule type" value="Genomic_DNA"/>
</dbReference>
<evidence type="ECO:0000313" key="6">
    <source>
        <dbReference type="Proteomes" id="UP000031671"/>
    </source>
</evidence>
<dbReference type="Proteomes" id="UP000031666">
    <property type="component" value="Unassembled WGS sequence"/>
</dbReference>
<dbReference type="Proteomes" id="UP000031670">
    <property type="component" value="Unassembled WGS sequence"/>
</dbReference>
<evidence type="ECO:0000313" key="5">
    <source>
        <dbReference type="Proteomes" id="UP000031670"/>
    </source>
</evidence>
<accession>A0A0B8PDX9</accession>
<accession>A0A0B8QIW8</accession>
<dbReference type="STRING" id="1481914.JCM19241_857"/>
<proteinExistence type="predicted"/>
<dbReference type="AlphaFoldDB" id="A0A0B8QIW8"/>
<protein>
    <submittedName>
        <fullName evidence="3">Uncharacterized protein</fullName>
    </submittedName>
</protein>
<dbReference type="EMBL" id="BBRZ01000052">
    <property type="protein sequence ID" value="GAM57378.1"/>
    <property type="molecule type" value="Genomic_DNA"/>
</dbReference>
<gene>
    <name evidence="1" type="ORF">JCM19231_3380</name>
    <name evidence="2" type="ORF">JCM19232_3981</name>
    <name evidence="3" type="ORF">JCM19241_857</name>
</gene>
<evidence type="ECO:0000313" key="2">
    <source>
        <dbReference type="EMBL" id="GAM61039.1"/>
    </source>
</evidence>
<accession>A0A0B8P241</accession>
<reference evidence="3 4" key="3">
    <citation type="submission" date="2015-01" db="EMBL/GenBank/DDBJ databases">
        <title>Vibrio sp. C94 JCM 19241 whole genome shotgun sequence.</title>
        <authorList>
            <person name="Sawabe T."/>
            <person name="Meirelles P."/>
            <person name="Feng G."/>
            <person name="Sayaka M."/>
            <person name="Hattori M."/>
            <person name="Ohkuma M."/>
        </authorList>
    </citation>
    <scope>NUCLEOTIDE SEQUENCE [LARGE SCALE GENOMIC DNA]</scope>
    <source>
        <strain evidence="4">JCM 19241</strain>
        <strain evidence="3">JCM19241</strain>
    </source>
</reference>
<comment type="caution">
    <text evidence="3">The sequence shown here is derived from an EMBL/GenBank/DDBJ whole genome shotgun (WGS) entry which is preliminary data.</text>
</comment>
<evidence type="ECO:0000313" key="1">
    <source>
        <dbReference type="EMBL" id="GAM57378.1"/>
    </source>
</evidence>
<dbReference type="EMBL" id="BBSA01000002">
    <property type="protein sequence ID" value="GAM61039.1"/>
    <property type="molecule type" value="Genomic_DNA"/>
</dbReference>
<dbReference type="Proteomes" id="UP000031671">
    <property type="component" value="Unassembled WGS sequence"/>
</dbReference>